<sequence>MSDWLLGNEPQVRLAVFLSVFALLLAAQQWAPRRDMALGWRRLLSNVSLVVIGTLLLRIAFPVVAFGLAIRLEADGGGMAALMPDWLAIVGGVVLLDCAIYWQHRLLHKIPLLWRLHRVHHADVGFDVTTAVRFHPIEFALSMAIKLGLIALFGVPALAVLIFEILLNAGALFTHANIRLPATFERRLRWFLVTPEMHRVHHSVHKDETNSNFSFHLSLWDRLFGSYRDQPRDGHTTMQIGLHEFRDSREQTVWALLVNPFRKH</sequence>
<comment type="subcellular location">
    <subcellularLocation>
        <location evidence="1">Membrane</location>
    </subcellularLocation>
</comment>
<evidence type="ECO:0000256" key="5">
    <source>
        <dbReference type="SAM" id="Phobius"/>
    </source>
</evidence>
<feature type="transmembrane region" description="Helical" evidence="5">
    <location>
        <begin position="43"/>
        <end position="70"/>
    </location>
</feature>
<dbReference type="GO" id="GO:0008610">
    <property type="term" value="P:lipid biosynthetic process"/>
    <property type="evidence" value="ECO:0007669"/>
    <property type="project" value="InterPro"/>
</dbReference>
<feature type="transmembrane region" description="Helical" evidence="5">
    <location>
        <begin position="149"/>
        <end position="173"/>
    </location>
</feature>
<organism evidence="7 8">
    <name type="scientific">Woeseia oceani</name>
    <dbReference type="NCBI Taxonomy" id="1548547"/>
    <lineage>
        <taxon>Bacteria</taxon>
        <taxon>Pseudomonadati</taxon>
        <taxon>Pseudomonadota</taxon>
        <taxon>Gammaproteobacteria</taxon>
        <taxon>Woeseiales</taxon>
        <taxon>Woeseiaceae</taxon>
        <taxon>Woeseia</taxon>
    </lineage>
</organism>
<evidence type="ECO:0000313" key="7">
    <source>
        <dbReference type="EMBL" id="ANO52725.1"/>
    </source>
</evidence>
<dbReference type="RefSeq" id="WP_068618329.1">
    <property type="nucleotide sequence ID" value="NZ_CP016268.1"/>
</dbReference>
<keyword evidence="4 5" id="KW-0472">Membrane</keyword>
<dbReference type="AlphaFoldDB" id="A0A193LJK8"/>
<proteinExistence type="predicted"/>
<evidence type="ECO:0000256" key="4">
    <source>
        <dbReference type="ARBA" id="ARBA00023136"/>
    </source>
</evidence>
<evidence type="ECO:0000256" key="2">
    <source>
        <dbReference type="ARBA" id="ARBA00022692"/>
    </source>
</evidence>
<dbReference type="Proteomes" id="UP000092695">
    <property type="component" value="Chromosome"/>
</dbReference>
<accession>A0A193LJK8</accession>
<evidence type="ECO:0000256" key="1">
    <source>
        <dbReference type="ARBA" id="ARBA00004370"/>
    </source>
</evidence>
<feature type="domain" description="Fatty acid hydroxylase" evidence="6">
    <location>
        <begin position="90"/>
        <end position="226"/>
    </location>
</feature>
<reference evidence="7 8" key="1">
    <citation type="submission" date="2016-06" db="EMBL/GenBank/DDBJ databases">
        <title>Complete genome sequence of a deep-branching marine Gamma Proteobacterium Woeseia oceani type strain XK5.</title>
        <authorList>
            <person name="Mu D."/>
            <person name="Du Z."/>
        </authorList>
    </citation>
    <scope>NUCLEOTIDE SEQUENCE [LARGE SCALE GENOMIC DNA]</scope>
    <source>
        <strain evidence="7 8">XK5</strain>
    </source>
</reference>
<gene>
    <name evidence="7" type="ORF">BA177_17370</name>
</gene>
<dbReference type="GO" id="GO:0016491">
    <property type="term" value="F:oxidoreductase activity"/>
    <property type="evidence" value="ECO:0007669"/>
    <property type="project" value="InterPro"/>
</dbReference>
<dbReference type="GO" id="GO:0005506">
    <property type="term" value="F:iron ion binding"/>
    <property type="evidence" value="ECO:0007669"/>
    <property type="project" value="InterPro"/>
</dbReference>
<name>A0A193LJK8_9GAMM</name>
<keyword evidence="8" id="KW-1185">Reference proteome</keyword>
<keyword evidence="3 5" id="KW-1133">Transmembrane helix</keyword>
<feature type="transmembrane region" description="Helical" evidence="5">
    <location>
        <begin position="82"/>
        <end position="102"/>
    </location>
</feature>
<evidence type="ECO:0000313" key="8">
    <source>
        <dbReference type="Proteomes" id="UP000092695"/>
    </source>
</evidence>
<dbReference type="GO" id="GO:0016020">
    <property type="term" value="C:membrane"/>
    <property type="evidence" value="ECO:0007669"/>
    <property type="project" value="UniProtKB-SubCell"/>
</dbReference>
<dbReference type="InterPro" id="IPR006694">
    <property type="entry name" value="Fatty_acid_hydroxylase"/>
</dbReference>
<dbReference type="KEGG" id="woc:BA177_17370"/>
<keyword evidence="2 5" id="KW-0812">Transmembrane</keyword>
<dbReference type="PANTHER" id="PTHR11863">
    <property type="entry name" value="STEROL DESATURASE"/>
    <property type="match status" value="1"/>
</dbReference>
<evidence type="ECO:0000259" key="6">
    <source>
        <dbReference type="Pfam" id="PF04116"/>
    </source>
</evidence>
<dbReference type="STRING" id="1548547.BA177_17370"/>
<protein>
    <submittedName>
        <fullName evidence="7">Sterol desaturase</fullName>
    </submittedName>
</protein>
<dbReference type="EMBL" id="CP016268">
    <property type="protein sequence ID" value="ANO52725.1"/>
    <property type="molecule type" value="Genomic_DNA"/>
</dbReference>
<evidence type="ECO:0000256" key="3">
    <source>
        <dbReference type="ARBA" id="ARBA00022989"/>
    </source>
</evidence>
<dbReference type="Pfam" id="PF04116">
    <property type="entry name" value="FA_hydroxylase"/>
    <property type="match status" value="1"/>
</dbReference>
<dbReference type="InterPro" id="IPR050307">
    <property type="entry name" value="Sterol_Desaturase_Related"/>
</dbReference>
<feature type="transmembrane region" description="Helical" evidence="5">
    <location>
        <begin position="12"/>
        <end position="31"/>
    </location>
</feature>